<reference evidence="2 3" key="1">
    <citation type="journal article" date="2017" name="Gigascience">
        <title>Draft genome of the honey bee ectoparasitic mite, Tropilaelaps mercedesae, is shaped by the parasitic life history.</title>
        <authorList>
            <person name="Dong X."/>
            <person name="Armstrong S.D."/>
            <person name="Xia D."/>
            <person name="Makepeace B.L."/>
            <person name="Darby A.C."/>
            <person name="Kadowaki T."/>
        </authorList>
    </citation>
    <scope>NUCLEOTIDE SEQUENCE [LARGE SCALE GENOMIC DNA]</scope>
    <source>
        <strain evidence="2">Wuxi-XJTLU</strain>
    </source>
</reference>
<dbReference type="GO" id="GO:0042302">
    <property type="term" value="F:structural constituent of cuticle"/>
    <property type="evidence" value="ECO:0007669"/>
    <property type="project" value="UniProtKB-UniRule"/>
</dbReference>
<dbReference type="Proteomes" id="UP000192247">
    <property type="component" value="Unassembled WGS sequence"/>
</dbReference>
<dbReference type="AlphaFoldDB" id="A0A1V9XA63"/>
<evidence type="ECO:0000313" key="2">
    <source>
        <dbReference type="EMBL" id="OQR70283.1"/>
    </source>
</evidence>
<proteinExistence type="predicted"/>
<gene>
    <name evidence="2" type="ORF">BIW11_11727</name>
</gene>
<evidence type="ECO:0000313" key="3">
    <source>
        <dbReference type="Proteomes" id="UP000192247"/>
    </source>
</evidence>
<organism evidence="2 3">
    <name type="scientific">Tropilaelaps mercedesae</name>
    <dbReference type="NCBI Taxonomy" id="418985"/>
    <lineage>
        <taxon>Eukaryota</taxon>
        <taxon>Metazoa</taxon>
        <taxon>Ecdysozoa</taxon>
        <taxon>Arthropoda</taxon>
        <taxon>Chelicerata</taxon>
        <taxon>Arachnida</taxon>
        <taxon>Acari</taxon>
        <taxon>Parasitiformes</taxon>
        <taxon>Mesostigmata</taxon>
        <taxon>Gamasina</taxon>
        <taxon>Dermanyssoidea</taxon>
        <taxon>Laelapidae</taxon>
        <taxon>Tropilaelaps</taxon>
    </lineage>
</organism>
<dbReference type="OrthoDB" id="6365837at2759"/>
<dbReference type="EMBL" id="MNPL01018018">
    <property type="protein sequence ID" value="OQR70283.1"/>
    <property type="molecule type" value="Genomic_DNA"/>
</dbReference>
<dbReference type="PROSITE" id="PS51155">
    <property type="entry name" value="CHIT_BIND_RR_2"/>
    <property type="match status" value="1"/>
</dbReference>
<protein>
    <submittedName>
        <fullName evidence="2">Cuticle protein 10.9-like</fullName>
    </submittedName>
</protein>
<name>A0A1V9XA63_9ACAR</name>
<comment type="caution">
    <text evidence="2">The sequence shown here is derived from an EMBL/GenBank/DDBJ whole genome shotgun (WGS) entry which is preliminary data.</text>
</comment>
<keyword evidence="3" id="KW-1185">Reference proteome</keyword>
<dbReference type="Pfam" id="PF00379">
    <property type="entry name" value="Chitin_bind_4"/>
    <property type="match status" value="1"/>
</dbReference>
<accession>A0A1V9XA63</accession>
<keyword evidence="1" id="KW-0193">Cuticle</keyword>
<sequence length="80" mass="8326">MALPDGRTRTVKYTADEAGFHAAVITNELGAKDNNPYGAAFRASAISAAEAVLRGAAVFLRGVTSDPNADGIYIQKKSNA</sequence>
<evidence type="ECO:0000256" key="1">
    <source>
        <dbReference type="PROSITE-ProRule" id="PRU00497"/>
    </source>
</evidence>
<dbReference type="InterPro" id="IPR000618">
    <property type="entry name" value="Insect_cuticle"/>
</dbReference>
<dbReference type="InParanoid" id="A0A1V9XA63"/>